<name>A0A5J4NE31_9TREM</name>
<accession>A0A5J4NE31</accession>
<evidence type="ECO:0000256" key="4">
    <source>
        <dbReference type="ARBA" id="ARBA00012371"/>
    </source>
</evidence>
<dbReference type="UniPathway" id="UPA00128">
    <property type="reaction ID" value="UER00191"/>
</dbReference>
<comment type="caution">
    <text evidence="10">The sequence shown here is derived from an EMBL/GenBank/DDBJ whole genome shotgun (WGS) entry which is preliminary data.</text>
</comment>
<evidence type="ECO:0000313" key="10">
    <source>
        <dbReference type="EMBL" id="KAA3673720.1"/>
    </source>
</evidence>
<dbReference type="HAMAP" id="MF_00956">
    <property type="entry name" value="GDP_fucose_synth"/>
    <property type="match status" value="1"/>
</dbReference>
<comment type="similarity">
    <text evidence="3">Belongs to the NAD(P)-dependent epimerase/dehydratase family. Fucose synthase subfamily.</text>
</comment>
<organism evidence="10 11">
    <name type="scientific">Paragonimus westermani</name>
    <dbReference type="NCBI Taxonomy" id="34504"/>
    <lineage>
        <taxon>Eukaryota</taxon>
        <taxon>Metazoa</taxon>
        <taxon>Spiralia</taxon>
        <taxon>Lophotrochozoa</taxon>
        <taxon>Platyhelminthes</taxon>
        <taxon>Trematoda</taxon>
        <taxon>Digenea</taxon>
        <taxon>Plagiorchiida</taxon>
        <taxon>Troglotremata</taxon>
        <taxon>Troglotrematidae</taxon>
        <taxon>Paragonimus</taxon>
    </lineage>
</organism>
<dbReference type="Gene3D" id="3.90.25.10">
    <property type="entry name" value="UDP-galactose 4-epimerase, domain 1"/>
    <property type="match status" value="1"/>
</dbReference>
<dbReference type="InterPro" id="IPR036291">
    <property type="entry name" value="NAD(P)-bd_dom_sf"/>
</dbReference>
<evidence type="ECO:0000256" key="2">
    <source>
        <dbReference type="ARBA" id="ARBA00004883"/>
    </source>
</evidence>
<dbReference type="InterPro" id="IPR001509">
    <property type="entry name" value="Epimerase_deHydtase"/>
</dbReference>
<dbReference type="PANTHER" id="PTHR43238:SF1">
    <property type="entry name" value="GDP-L-FUCOSE SYNTHASE"/>
    <property type="match status" value="1"/>
</dbReference>
<dbReference type="AlphaFoldDB" id="A0A5J4NE31"/>
<dbReference type="CDD" id="cd05239">
    <property type="entry name" value="GDP_FS_SDR_e"/>
    <property type="match status" value="1"/>
</dbReference>
<evidence type="ECO:0000313" key="11">
    <source>
        <dbReference type="Proteomes" id="UP000324629"/>
    </source>
</evidence>
<dbReference type="EMBL" id="QNGE01003695">
    <property type="protein sequence ID" value="KAA3673720.1"/>
    <property type="molecule type" value="Genomic_DNA"/>
</dbReference>
<keyword evidence="6" id="KW-0560">Oxidoreductase</keyword>
<comment type="pathway">
    <text evidence="2">Nucleotide-sugar biosynthesis; GDP-L-fucose biosynthesis via de novo pathway; GDP-L-fucose from GDP-alpha-D-mannose: step 2/2.</text>
</comment>
<sequence>MQPEKDCDIILVTGGSGLVGHGIQLALEEEEYRLRRSNEKWVFTSSKAVDLVDARATQAYFEEVRPTHVIHLAAKVGGLFANMSGNVDFFLQNMRINDNVLASSYAIGVRKVVSCLSTCIFPDRTTYPIDETMVHNGPPHDSNYGYSYAKRMLDVMNRAYSEQYGLQYTSVIPTNVFGPFDNFNVEDGHVIPGLIHKAYLAKHRHEPLIVYGTGAPLRQFIYSIDLGRLLVHVLRDYKEISPIILSVPEEAEISIRQAAEVIAKCMGCDKLTFDTTKADGQFRKTANSSKLRAFLPDFTFTPFKQAIQYTCDWFCENYKTARR</sequence>
<dbReference type="SUPFAM" id="SSF51735">
    <property type="entry name" value="NAD(P)-binding Rossmann-fold domains"/>
    <property type="match status" value="1"/>
</dbReference>
<keyword evidence="5" id="KW-0521">NADP</keyword>
<dbReference type="Pfam" id="PF01370">
    <property type="entry name" value="Epimerase"/>
    <property type="match status" value="1"/>
</dbReference>
<evidence type="ECO:0000256" key="5">
    <source>
        <dbReference type="ARBA" id="ARBA00022857"/>
    </source>
</evidence>
<dbReference type="EC" id="1.1.1.271" evidence="4"/>
<reference evidence="10 11" key="1">
    <citation type="journal article" date="2019" name="Gigascience">
        <title>Whole-genome sequence of the oriental lung fluke Paragonimus westermani.</title>
        <authorList>
            <person name="Oey H."/>
            <person name="Zakrzewski M."/>
            <person name="Narain K."/>
            <person name="Devi K.R."/>
            <person name="Agatsuma T."/>
            <person name="Nawaratna S."/>
            <person name="Gobert G.N."/>
            <person name="Jones M.K."/>
            <person name="Ragan M.A."/>
            <person name="McManus D.P."/>
            <person name="Krause L."/>
        </authorList>
    </citation>
    <scope>NUCLEOTIDE SEQUENCE [LARGE SCALE GENOMIC DNA]</scope>
    <source>
        <strain evidence="10 11">IND2009</strain>
    </source>
</reference>
<dbReference type="Gene3D" id="3.40.50.720">
    <property type="entry name" value="NAD(P)-binding Rossmann-like Domain"/>
    <property type="match status" value="1"/>
</dbReference>
<comment type="function">
    <text evidence="1">Catalyzes the two-step NADP-dependent conversion of GDP-4-dehydro-6-deoxy-D-mannose to GDP-fucose, involving an epimerase and a reductase reaction.</text>
</comment>
<evidence type="ECO:0000256" key="8">
    <source>
        <dbReference type="ARBA" id="ARBA00032995"/>
    </source>
</evidence>
<feature type="domain" description="NAD-dependent epimerase/dehydratase" evidence="9">
    <location>
        <begin position="10"/>
        <end position="240"/>
    </location>
</feature>
<evidence type="ECO:0000256" key="6">
    <source>
        <dbReference type="ARBA" id="ARBA00023002"/>
    </source>
</evidence>
<evidence type="ECO:0000259" key="9">
    <source>
        <dbReference type="Pfam" id="PF01370"/>
    </source>
</evidence>
<evidence type="ECO:0000256" key="3">
    <source>
        <dbReference type="ARBA" id="ARBA00005959"/>
    </source>
</evidence>
<protein>
    <recommendedName>
        <fullName evidence="4">GDP-L-fucose synthase</fullName>
        <ecNumber evidence="4">1.1.1.271</ecNumber>
    </recommendedName>
    <alternativeName>
        <fullName evidence="8">GDP-4-keto-6-deoxy-D-mannose-3,5-epimerase-4-reductase</fullName>
    </alternativeName>
</protein>
<dbReference type="InterPro" id="IPR028614">
    <property type="entry name" value="GDP_fucose/colitose_synth"/>
</dbReference>
<dbReference type="GO" id="GO:0042351">
    <property type="term" value="P:'de novo' GDP-L-fucose biosynthetic process"/>
    <property type="evidence" value="ECO:0007669"/>
    <property type="project" value="UniProtKB-UniPathway"/>
</dbReference>
<proteinExistence type="inferred from homology"/>
<keyword evidence="7" id="KW-0413">Isomerase</keyword>
<gene>
    <name evidence="10" type="ORF">DEA37_0007756</name>
</gene>
<dbReference type="Proteomes" id="UP000324629">
    <property type="component" value="Unassembled WGS sequence"/>
</dbReference>
<keyword evidence="11" id="KW-1185">Reference proteome</keyword>
<dbReference type="GO" id="GO:0016853">
    <property type="term" value="F:isomerase activity"/>
    <property type="evidence" value="ECO:0007669"/>
    <property type="project" value="UniProtKB-KW"/>
</dbReference>
<dbReference type="GO" id="GO:0050577">
    <property type="term" value="F:GDP-L-fucose synthase activity"/>
    <property type="evidence" value="ECO:0007669"/>
    <property type="project" value="UniProtKB-EC"/>
</dbReference>
<dbReference type="PANTHER" id="PTHR43238">
    <property type="entry name" value="GDP-L-FUCOSE SYNTHASE"/>
    <property type="match status" value="1"/>
</dbReference>
<evidence type="ECO:0000256" key="1">
    <source>
        <dbReference type="ARBA" id="ARBA00002870"/>
    </source>
</evidence>
<evidence type="ECO:0000256" key="7">
    <source>
        <dbReference type="ARBA" id="ARBA00023235"/>
    </source>
</evidence>